<dbReference type="RefSeq" id="WP_184148692.1">
    <property type="nucleotide sequence ID" value="NZ_JACHKA010000001.1"/>
</dbReference>
<feature type="domain" description="PAS" evidence="1">
    <location>
        <begin position="59"/>
        <end position="103"/>
    </location>
</feature>
<proteinExistence type="predicted"/>
<gene>
    <name evidence="2" type="ORF">HNP60_000020</name>
</gene>
<keyword evidence="3" id="KW-1185">Reference proteome</keyword>
<evidence type="ECO:0000259" key="1">
    <source>
        <dbReference type="PROSITE" id="PS50112"/>
    </source>
</evidence>
<dbReference type="NCBIfam" id="TIGR00229">
    <property type="entry name" value="sensory_box"/>
    <property type="match status" value="1"/>
</dbReference>
<name>A0ABR6N9U7_9SPHN</name>
<reference evidence="2 3" key="1">
    <citation type="submission" date="2020-08" db="EMBL/GenBank/DDBJ databases">
        <title>Exploring microbial biodiversity for novel pathways involved in the catabolism of aromatic compounds derived from lignin.</title>
        <authorList>
            <person name="Elkins J."/>
        </authorList>
    </citation>
    <scope>NUCLEOTIDE SEQUENCE [LARGE SCALE GENOMIC DNA]</scope>
    <source>
        <strain evidence="2 3">B1D3A</strain>
    </source>
</reference>
<evidence type="ECO:0000313" key="2">
    <source>
        <dbReference type="EMBL" id="MBB5984046.1"/>
    </source>
</evidence>
<dbReference type="SUPFAM" id="SSF55785">
    <property type="entry name" value="PYP-like sensor domain (PAS domain)"/>
    <property type="match status" value="1"/>
</dbReference>
<dbReference type="InterPro" id="IPR000014">
    <property type="entry name" value="PAS"/>
</dbReference>
<dbReference type="InterPro" id="IPR035965">
    <property type="entry name" value="PAS-like_dom_sf"/>
</dbReference>
<dbReference type="PROSITE" id="PS50112">
    <property type="entry name" value="PAS"/>
    <property type="match status" value="1"/>
</dbReference>
<dbReference type="Gene3D" id="3.30.450.20">
    <property type="entry name" value="PAS domain"/>
    <property type="match status" value="1"/>
</dbReference>
<dbReference type="InterPro" id="IPR013655">
    <property type="entry name" value="PAS_fold_3"/>
</dbReference>
<dbReference type="InterPro" id="IPR001610">
    <property type="entry name" value="PAC"/>
</dbReference>
<dbReference type="Proteomes" id="UP001138540">
    <property type="component" value="Unassembled WGS sequence"/>
</dbReference>
<dbReference type="SMART" id="SM00086">
    <property type="entry name" value="PAC"/>
    <property type="match status" value="1"/>
</dbReference>
<protein>
    <submittedName>
        <fullName evidence="2">PAS domain S-box-containing protein</fullName>
    </submittedName>
</protein>
<evidence type="ECO:0000313" key="3">
    <source>
        <dbReference type="Proteomes" id="UP001138540"/>
    </source>
</evidence>
<sequence>MTAVSSPPHPLTHSWPLFEAPRRLPPCALGAPVRSGRHRQREETVGLWSCRLSDDSLCWSPAVHDLFGLPRDEIIPRPLAVSLYLPDSRRAMEGLRRHAIDHQRGFTADCRIRRPNGDVRWMRLTAIPVLCQGRVVRLAGTKQDVTVDYDGPG</sequence>
<accession>A0ABR6N9U7</accession>
<dbReference type="CDD" id="cd00130">
    <property type="entry name" value="PAS"/>
    <property type="match status" value="1"/>
</dbReference>
<dbReference type="EMBL" id="JACHKA010000001">
    <property type="protein sequence ID" value="MBB5984046.1"/>
    <property type="molecule type" value="Genomic_DNA"/>
</dbReference>
<comment type="caution">
    <text evidence="2">The sequence shown here is derived from an EMBL/GenBank/DDBJ whole genome shotgun (WGS) entry which is preliminary data.</text>
</comment>
<organism evidence="2 3">
    <name type="scientific">Sphingobium lignivorans</name>
    <dbReference type="NCBI Taxonomy" id="2735886"/>
    <lineage>
        <taxon>Bacteria</taxon>
        <taxon>Pseudomonadati</taxon>
        <taxon>Pseudomonadota</taxon>
        <taxon>Alphaproteobacteria</taxon>
        <taxon>Sphingomonadales</taxon>
        <taxon>Sphingomonadaceae</taxon>
        <taxon>Sphingobium</taxon>
    </lineage>
</organism>
<dbReference type="Pfam" id="PF08447">
    <property type="entry name" value="PAS_3"/>
    <property type="match status" value="1"/>
</dbReference>